<dbReference type="InterPro" id="IPR019251">
    <property type="entry name" value="DUF2231_TM"/>
</dbReference>
<keyword evidence="2" id="KW-0472">Membrane</keyword>
<dbReference type="AlphaFoldDB" id="A0A934WEX9"/>
<keyword evidence="2" id="KW-0812">Transmembrane</keyword>
<evidence type="ECO:0000259" key="3">
    <source>
        <dbReference type="Pfam" id="PF09990"/>
    </source>
</evidence>
<accession>A0A934WEX9</accession>
<evidence type="ECO:0000313" key="5">
    <source>
        <dbReference type="Proteomes" id="UP000706333"/>
    </source>
</evidence>
<proteinExistence type="predicted"/>
<feature type="transmembrane region" description="Helical" evidence="2">
    <location>
        <begin position="121"/>
        <end position="140"/>
    </location>
</feature>
<organism evidence="4 5">
    <name type="scientific">Rhodobaculum claviforme</name>
    <dbReference type="NCBI Taxonomy" id="1549854"/>
    <lineage>
        <taxon>Bacteria</taxon>
        <taxon>Pseudomonadati</taxon>
        <taxon>Pseudomonadota</taxon>
        <taxon>Alphaproteobacteria</taxon>
        <taxon>Rhodobacterales</taxon>
        <taxon>Paracoccaceae</taxon>
        <taxon>Rhodobaculum</taxon>
    </lineage>
</organism>
<feature type="domain" description="DUF2231" evidence="3">
    <location>
        <begin position="47"/>
        <end position="181"/>
    </location>
</feature>
<dbReference type="Pfam" id="PF09990">
    <property type="entry name" value="DUF2231"/>
    <property type="match status" value="1"/>
</dbReference>
<reference evidence="4" key="1">
    <citation type="submission" date="2017-05" db="EMBL/GenBank/DDBJ databases">
        <authorList>
            <person name="Imhoff J.F."/>
            <person name="Rahn T."/>
            <person name="Kuenzel S."/>
            <person name="Neulinger S.C."/>
        </authorList>
    </citation>
    <scope>NUCLEOTIDE SEQUENCE</scope>
    <source>
        <strain evidence="4">LMG 28126</strain>
    </source>
</reference>
<feature type="transmembrane region" description="Helical" evidence="2">
    <location>
        <begin position="52"/>
        <end position="74"/>
    </location>
</feature>
<feature type="region of interest" description="Disordered" evidence="1">
    <location>
        <begin position="1"/>
        <end position="28"/>
    </location>
</feature>
<gene>
    <name evidence="4" type="ORF">CCR87_03585</name>
</gene>
<keyword evidence="2" id="KW-1133">Transmembrane helix</keyword>
<evidence type="ECO:0000256" key="2">
    <source>
        <dbReference type="SAM" id="Phobius"/>
    </source>
</evidence>
<keyword evidence="5" id="KW-1185">Reference proteome</keyword>
<dbReference type="Proteomes" id="UP000706333">
    <property type="component" value="Unassembled WGS sequence"/>
</dbReference>
<evidence type="ECO:0000313" key="4">
    <source>
        <dbReference type="EMBL" id="MBK5926445.1"/>
    </source>
</evidence>
<feature type="transmembrane region" description="Helical" evidence="2">
    <location>
        <begin position="146"/>
        <end position="167"/>
    </location>
</feature>
<feature type="transmembrane region" description="Helical" evidence="2">
    <location>
        <begin position="86"/>
        <end position="109"/>
    </location>
</feature>
<evidence type="ECO:0000256" key="1">
    <source>
        <dbReference type="SAM" id="MobiDB-lite"/>
    </source>
</evidence>
<protein>
    <recommendedName>
        <fullName evidence="3">DUF2231 domain-containing protein</fullName>
    </recommendedName>
</protein>
<dbReference type="EMBL" id="NHSD01000128">
    <property type="protein sequence ID" value="MBK5926445.1"/>
    <property type="molecule type" value="Genomic_DNA"/>
</dbReference>
<dbReference type="RefSeq" id="WP_242511835.1">
    <property type="nucleotide sequence ID" value="NZ_NHSD01000128.1"/>
</dbReference>
<name>A0A934WEX9_9RHOB</name>
<reference evidence="4" key="2">
    <citation type="journal article" date="2020" name="Microorganisms">
        <title>Osmotic Adaptation and Compatible Solute Biosynthesis of Phototrophic Bacteria as Revealed from Genome Analyses.</title>
        <authorList>
            <person name="Imhoff J.F."/>
            <person name="Rahn T."/>
            <person name="Kunzel S."/>
            <person name="Keller A."/>
            <person name="Neulinger S.C."/>
        </authorList>
    </citation>
    <scope>NUCLEOTIDE SEQUENCE</scope>
    <source>
        <strain evidence="4">LMG 28126</strain>
    </source>
</reference>
<sequence length="188" mass="20052">MTDQNDAGRQEGDRQDAGDAPETPRLRDPLDEHRALHGTESTIAIAGHPLHAMLVAFPIALAFCVLGADLFYWWTGDPFWARVAGWAAFGAFVMGLVAGVTGTVELLIVRGIRNRSASWTHFILAVMLLSVLGANWVLRIDGAEAAVLPFGLMLSLLAAGLTGVTGWHGGKLVFDYLIGTTASGSDRP</sequence>
<comment type="caution">
    <text evidence="4">The sequence shown here is derived from an EMBL/GenBank/DDBJ whole genome shotgun (WGS) entry which is preliminary data.</text>
</comment>